<protein>
    <submittedName>
        <fullName evidence="9">Rano class II histocompatibility antigen, A beta chain-like</fullName>
    </submittedName>
</protein>
<name>A0A673ARS0_9TELE</name>
<evidence type="ECO:0000256" key="6">
    <source>
        <dbReference type="SAM" id="Phobius"/>
    </source>
</evidence>
<dbReference type="SMART" id="SM00407">
    <property type="entry name" value="IGc1"/>
    <property type="match status" value="1"/>
</dbReference>
<keyword evidence="10" id="KW-1185">Reference proteome</keyword>
<feature type="transmembrane region" description="Helical" evidence="6">
    <location>
        <begin position="214"/>
        <end position="235"/>
    </location>
</feature>
<dbReference type="SUPFAM" id="SSF48726">
    <property type="entry name" value="Immunoglobulin"/>
    <property type="match status" value="1"/>
</dbReference>
<feature type="chain" id="PRO_5025548933" evidence="7">
    <location>
        <begin position="20"/>
        <end position="248"/>
    </location>
</feature>
<evidence type="ECO:0000256" key="5">
    <source>
        <dbReference type="ARBA" id="ARBA00023180"/>
    </source>
</evidence>
<keyword evidence="6" id="KW-0472">Membrane</keyword>
<comment type="subcellular location">
    <subcellularLocation>
        <location evidence="1">Membrane</location>
        <topology evidence="1">Single-pass type I membrane protein</topology>
    </subcellularLocation>
</comment>
<dbReference type="InterPro" id="IPR050160">
    <property type="entry name" value="MHC/Immunoglobulin"/>
</dbReference>
<dbReference type="GO" id="GO:0006955">
    <property type="term" value="P:immune response"/>
    <property type="evidence" value="ECO:0007669"/>
    <property type="project" value="InterPro"/>
</dbReference>
<evidence type="ECO:0000256" key="2">
    <source>
        <dbReference type="ARBA" id="ARBA00022692"/>
    </source>
</evidence>
<dbReference type="PANTHER" id="PTHR19944">
    <property type="entry name" value="MHC CLASS II-RELATED"/>
    <property type="match status" value="1"/>
</dbReference>
<dbReference type="Pfam" id="PF00969">
    <property type="entry name" value="MHC_II_beta"/>
    <property type="match status" value="1"/>
</dbReference>
<dbReference type="InterPro" id="IPR000353">
    <property type="entry name" value="MHC_II_b_N"/>
</dbReference>
<keyword evidence="3 6" id="KW-1133">Transmembrane helix</keyword>
<dbReference type="InterPro" id="IPR011162">
    <property type="entry name" value="MHC_I/II-like_Ag-recog"/>
</dbReference>
<dbReference type="InterPro" id="IPR013783">
    <property type="entry name" value="Ig-like_fold"/>
</dbReference>
<evidence type="ECO:0000313" key="10">
    <source>
        <dbReference type="Proteomes" id="UP000472271"/>
    </source>
</evidence>
<evidence type="ECO:0000256" key="3">
    <source>
        <dbReference type="ARBA" id="ARBA00022989"/>
    </source>
</evidence>
<keyword evidence="4" id="KW-1015">Disulfide bond</keyword>
<reference evidence="9" key="1">
    <citation type="submission" date="2019-06" db="EMBL/GenBank/DDBJ databases">
        <authorList>
            <consortium name="Wellcome Sanger Institute Data Sharing"/>
        </authorList>
    </citation>
    <scope>NUCLEOTIDE SEQUENCE [LARGE SCALE GENOMIC DNA]</scope>
</reference>
<dbReference type="SUPFAM" id="SSF54452">
    <property type="entry name" value="MHC antigen-recognition domain"/>
    <property type="match status" value="1"/>
</dbReference>
<evidence type="ECO:0000313" key="9">
    <source>
        <dbReference type="Ensembl" id="ENSSORP00005032355.1"/>
    </source>
</evidence>
<dbReference type="Ensembl" id="ENSSORT00005033242.1">
    <property type="protein sequence ID" value="ENSSORP00005032355.1"/>
    <property type="gene ID" value="ENSSORG00005015343.1"/>
</dbReference>
<organism evidence="9 10">
    <name type="scientific">Sphaeramia orbicularis</name>
    <name type="common">orbiculate cardinalfish</name>
    <dbReference type="NCBI Taxonomy" id="375764"/>
    <lineage>
        <taxon>Eukaryota</taxon>
        <taxon>Metazoa</taxon>
        <taxon>Chordata</taxon>
        <taxon>Craniata</taxon>
        <taxon>Vertebrata</taxon>
        <taxon>Euteleostomi</taxon>
        <taxon>Actinopterygii</taxon>
        <taxon>Neopterygii</taxon>
        <taxon>Teleostei</taxon>
        <taxon>Neoteleostei</taxon>
        <taxon>Acanthomorphata</taxon>
        <taxon>Gobiaria</taxon>
        <taxon>Kurtiformes</taxon>
        <taxon>Apogonoidei</taxon>
        <taxon>Apogonidae</taxon>
        <taxon>Apogoninae</taxon>
        <taxon>Sphaeramia</taxon>
    </lineage>
</organism>
<keyword evidence="5" id="KW-0325">Glycoprotein</keyword>
<dbReference type="AlphaFoldDB" id="A0A673ARS0"/>
<feature type="signal peptide" evidence="7">
    <location>
        <begin position="1"/>
        <end position="19"/>
    </location>
</feature>
<dbReference type="GO" id="GO:0019882">
    <property type="term" value="P:antigen processing and presentation"/>
    <property type="evidence" value="ECO:0007669"/>
    <property type="project" value="InterPro"/>
</dbReference>
<dbReference type="Gene3D" id="2.60.40.10">
    <property type="entry name" value="Immunoglobulins"/>
    <property type="match status" value="1"/>
</dbReference>
<dbReference type="Proteomes" id="UP000472271">
    <property type="component" value="Chromosome 16"/>
</dbReference>
<evidence type="ECO:0000256" key="4">
    <source>
        <dbReference type="ARBA" id="ARBA00023157"/>
    </source>
</evidence>
<dbReference type="PANTHER" id="PTHR19944:SF99">
    <property type="entry name" value="HLA CLASS II HISTOCOMPATIBILITY ANTIGEN, DRB1 BETA CHAIN"/>
    <property type="match status" value="1"/>
</dbReference>
<dbReference type="InterPro" id="IPR007110">
    <property type="entry name" value="Ig-like_dom"/>
</dbReference>
<sequence>MFFSFFSLVFYLLLSKTLALSAHGMARCQFTSPDGHDAVFLEQVYINKLLMGQYNSTTGKLVGYTERMKELADDFNKDKHFLDQQKRNEERYKSVIPTLFQEALKSLKFIKPYVRLTSVKDPGSEHPAMLRCSVYNFYPKQIRVTWLRNEKEVTSDVTSTEELSNGNWLYQIHSYLEYTPTFGEKITCMVEHISLMEPIRKNWEPLSESDWNKISVGTAGLLFGLGFTTVGLIYYMKNTRGRLLVPTG</sequence>
<dbReference type="InterPro" id="IPR003597">
    <property type="entry name" value="Ig_C1-set"/>
</dbReference>
<reference evidence="9" key="2">
    <citation type="submission" date="2025-08" db="UniProtKB">
        <authorList>
            <consortium name="Ensembl"/>
        </authorList>
    </citation>
    <scope>IDENTIFICATION</scope>
</reference>
<dbReference type="Gene3D" id="3.10.320.10">
    <property type="entry name" value="Class II Histocompatibility Antigen, M Beta Chain, Chain B, domain 1"/>
    <property type="match status" value="1"/>
</dbReference>
<dbReference type="InterPro" id="IPR036179">
    <property type="entry name" value="Ig-like_dom_sf"/>
</dbReference>
<reference evidence="9" key="3">
    <citation type="submission" date="2025-09" db="UniProtKB">
        <authorList>
            <consortium name="Ensembl"/>
        </authorList>
    </citation>
    <scope>IDENTIFICATION</scope>
</reference>
<dbReference type="InParanoid" id="A0A673ARS0"/>
<keyword evidence="7" id="KW-0732">Signal</keyword>
<feature type="domain" description="Ig-like" evidence="8">
    <location>
        <begin position="112"/>
        <end position="207"/>
    </location>
</feature>
<dbReference type="PROSITE" id="PS50835">
    <property type="entry name" value="IG_LIKE"/>
    <property type="match status" value="1"/>
</dbReference>
<dbReference type="Pfam" id="PF07654">
    <property type="entry name" value="C1-set"/>
    <property type="match status" value="1"/>
</dbReference>
<dbReference type="SMART" id="SM00921">
    <property type="entry name" value="MHC_II_beta"/>
    <property type="match status" value="1"/>
</dbReference>
<evidence type="ECO:0000256" key="1">
    <source>
        <dbReference type="ARBA" id="ARBA00004479"/>
    </source>
</evidence>
<gene>
    <name evidence="9" type="primary">LOC115436129</name>
</gene>
<dbReference type="GO" id="GO:0042613">
    <property type="term" value="C:MHC class II protein complex"/>
    <property type="evidence" value="ECO:0007669"/>
    <property type="project" value="InterPro"/>
</dbReference>
<dbReference type="InterPro" id="IPR014745">
    <property type="entry name" value="MHC_II_a/b_N"/>
</dbReference>
<keyword evidence="2 6" id="KW-0812">Transmembrane</keyword>
<evidence type="ECO:0000259" key="8">
    <source>
        <dbReference type="PROSITE" id="PS50835"/>
    </source>
</evidence>
<accession>A0A673ARS0</accession>
<proteinExistence type="predicted"/>
<evidence type="ECO:0000256" key="7">
    <source>
        <dbReference type="SAM" id="SignalP"/>
    </source>
</evidence>